<dbReference type="GO" id="GO:0030327">
    <property type="term" value="P:prenylated protein catabolic process"/>
    <property type="evidence" value="ECO:0007669"/>
    <property type="project" value="TreeGrafter"/>
</dbReference>
<dbReference type="EMBL" id="LN679308">
    <property type="protein sequence ID" value="CEL56197.1"/>
    <property type="molecule type" value="Genomic_DNA"/>
</dbReference>
<comment type="similarity">
    <text evidence="2">Belongs to the prenylcysteine oxidase family.</text>
</comment>
<evidence type="ECO:0000256" key="5">
    <source>
        <dbReference type="ARBA" id="ARBA00022827"/>
    </source>
</evidence>
<comment type="cofactor">
    <cofactor evidence="1">
        <name>FAD</name>
        <dbReference type="ChEBI" id="CHEBI:57692"/>
    </cofactor>
</comment>
<keyword evidence="11" id="KW-1185">Reference proteome</keyword>
<keyword evidence="5" id="KW-0274">FAD</keyword>
<proteinExistence type="inferred from homology"/>
<protein>
    <recommendedName>
        <fullName evidence="9">Prenylcysteine lyase domain-containing protein</fullName>
    </recommendedName>
</protein>
<evidence type="ECO:0000256" key="7">
    <source>
        <dbReference type="ARBA" id="ARBA00023180"/>
    </source>
</evidence>
<dbReference type="SUPFAM" id="SSF51905">
    <property type="entry name" value="FAD/NAD(P)-binding domain"/>
    <property type="match status" value="1"/>
</dbReference>
<dbReference type="OrthoDB" id="437369at2759"/>
<dbReference type="PANTHER" id="PTHR15944:SF0">
    <property type="entry name" value="PRENYLCYSTEINE LYASE DOMAIN-CONTAINING PROTEIN"/>
    <property type="match status" value="1"/>
</dbReference>
<dbReference type="GO" id="GO:0030328">
    <property type="term" value="P:prenylcysteine catabolic process"/>
    <property type="evidence" value="ECO:0007669"/>
    <property type="project" value="InterPro"/>
</dbReference>
<evidence type="ECO:0000256" key="4">
    <source>
        <dbReference type="ARBA" id="ARBA00022729"/>
    </source>
</evidence>
<dbReference type="Gene3D" id="3.50.50.60">
    <property type="entry name" value="FAD/NAD(P)-binding domain"/>
    <property type="match status" value="1"/>
</dbReference>
<dbReference type="Pfam" id="PF13450">
    <property type="entry name" value="NAD_binding_8"/>
    <property type="match status" value="1"/>
</dbReference>
<feature type="signal peptide" evidence="8">
    <location>
        <begin position="1"/>
        <end position="20"/>
    </location>
</feature>
<evidence type="ECO:0000256" key="8">
    <source>
        <dbReference type="SAM" id="SignalP"/>
    </source>
</evidence>
<keyword evidence="4 8" id="KW-0732">Signal</keyword>
<dbReference type="InterPro" id="IPR010795">
    <property type="entry name" value="Prenylcys_lyase"/>
</dbReference>
<dbReference type="AlphaFoldDB" id="A0A0B7FJ72"/>
<organism evidence="10 11">
    <name type="scientific">Thanatephorus cucumeris (strain AG1-IB / isolate 7/3/14)</name>
    <name type="common">Lettuce bottom rot fungus</name>
    <name type="synonym">Rhizoctonia solani</name>
    <dbReference type="NCBI Taxonomy" id="1108050"/>
    <lineage>
        <taxon>Eukaryota</taxon>
        <taxon>Fungi</taxon>
        <taxon>Dikarya</taxon>
        <taxon>Basidiomycota</taxon>
        <taxon>Agaricomycotina</taxon>
        <taxon>Agaricomycetes</taxon>
        <taxon>Cantharellales</taxon>
        <taxon>Ceratobasidiaceae</taxon>
        <taxon>Rhizoctonia</taxon>
        <taxon>Rhizoctonia solani AG-1</taxon>
    </lineage>
</organism>
<reference evidence="10 11" key="1">
    <citation type="submission" date="2014-11" db="EMBL/GenBank/DDBJ databases">
        <authorList>
            <person name="Wibberg Daniel"/>
        </authorList>
    </citation>
    <scope>NUCLEOTIDE SEQUENCE [LARGE SCALE GENOMIC DNA]</scope>
    <source>
        <strain evidence="10">Rhizoctonia solani AG1-IB 7/3/14</strain>
    </source>
</reference>
<keyword evidence="7" id="KW-0325">Glycoprotein</keyword>
<keyword evidence="3" id="KW-0285">Flavoprotein</keyword>
<keyword evidence="6" id="KW-0560">Oxidoreductase</keyword>
<evidence type="ECO:0000313" key="11">
    <source>
        <dbReference type="Proteomes" id="UP000059188"/>
    </source>
</evidence>
<feature type="chain" id="PRO_5002114123" description="Prenylcysteine lyase domain-containing protein" evidence="8">
    <location>
        <begin position="21"/>
        <end position="520"/>
    </location>
</feature>
<sequence>MLILSALVLGSSLLFDEVSAASSRVAIIGAGTGGSSAAYWLRHAKQRAAPGTDIEITIFEQENRVGGRCATVHPYGDPSYPPIETGAAIFTGGNRNMIRAASEFGLTLTTFGSAINGTGVWNRSQFVQRTTNNATADQIVSNQRYQDGPSKTGALIVPYLNSFAKSYMPSFPEFATIEDYSSALSYTTLSTVTLKSYLTQGGVNLNWINDFMAASTRFNYAQDVSKIHGVAGMASLASGSSYSIKTGNFKVFEQFIARSGASLRLGTTVKSITKVGSKYLVETSAGEEQYDAVIVAAPLPLTKIKFTDTATKPSSFAKVNYVHLHSTILTTTAPSLLPSYFQVDSSSPLPGTILTTGEYGSTPEFTGLRYQSTIVRNGKIEYVVKIYSLEKMSNSKLDKLFGKNTVKWVHRQEGGCARVFQYSSIAIETVLAARRRVHRRPPPALKLHPIFNSNVLPRSVSSRLVQVMMVGLGSIRPECRLLKAIRNALAVTQFSPYPTSCFTAHSARVAGATSRRSHKT</sequence>
<feature type="domain" description="Prenylcysteine lyase" evidence="9">
    <location>
        <begin position="154"/>
        <end position="404"/>
    </location>
</feature>
<dbReference type="Pfam" id="PF07156">
    <property type="entry name" value="Prenylcys_lyase"/>
    <property type="match status" value="1"/>
</dbReference>
<evidence type="ECO:0000259" key="9">
    <source>
        <dbReference type="Pfam" id="PF07156"/>
    </source>
</evidence>
<dbReference type="InterPro" id="IPR036188">
    <property type="entry name" value="FAD/NAD-bd_sf"/>
</dbReference>
<dbReference type="PANTHER" id="PTHR15944">
    <property type="entry name" value="FARNESYLCYSTEINE LYASE"/>
    <property type="match status" value="1"/>
</dbReference>
<evidence type="ECO:0000256" key="1">
    <source>
        <dbReference type="ARBA" id="ARBA00001974"/>
    </source>
</evidence>
<dbReference type="GO" id="GO:0001735">
    <property type="term" value="F:prenylcysteine oxidase activity"/>
    <property type="evidence" value="ECO:0007669"/>
    <property type="project" value="InterPro"/>
</dbReference>
<evidence type="ECO:0000313" key="10">
    <source>
        <dbReference type="EMBL" id="CEL56197.1"/>
    </source>
</evidence>
<dbReference type="InterPro" id="IPR017046">
    <property type="entry name" value="Prenylcysteine_Oxase1"/>
</dbReference>
<accession>A0A0B7FJ72</accession>
<evidence type="ECO:0000256" key="3">
    <source>
        <dbReference type="ARBA" id="ARBA00022630"/>
    </source>
</evidence>
<dbReference type="Proteomes" id="UP000059188">
    <property type="component" value="Unassembled WGS sequence"/>
</dbReference>
<evidence type="ECO:0000256" key="2">
    <source>
        <dbReference type="ARBA" id="ARBA00009967"/>
    </source>
</evidence>
<name>A0A0B7FJ72_THACB</name>
<evidence type="ECO:0000256" key="6">
    <source>
        <dbReference type="ARBA" id="ARBA00023002"/>
    </source>
</evidence>
<gene>
    <name evidence="10" type="ORF">RSOLAG1IB_11886</name>
</gene>